<evidence type="ECO:0000256" key="1">
    <source>
        <dbReference type="SAM" id="Phobius"/>
    </source>
</evidence>
<dbReference type="EMBL" id="MU128984">
    <property type="protein sequence ID" value="KAF9512605.1"/>
    <property type="molecule type" value="Genomic_DNA"/>
</dbReference>
<evidence type="ECO:0000313" key="2">
    <source>
        <dbReference type="EMBL" id="KAF9512605.1"/>
    </source>
</evidence>
<protein>
    <recommendedName>
        <fullName evidence="4">Wax synthase domain-containing protein</fullName>
    </recommendedName>
</protein>
<dbReference type="OrthoDB" id="1077582at2759"/>
<feature type="transmembrane region" description="Helical" evidence="1">
    <location>
        <begin position="6"/>
        <end position="25"/>
    </location>
</feature>
<keyword evidence="1" id="KW-0472">Membrane</keyword>
<accession>A0A9P6DWC4</accession>
<gene>
    <name evidence="2" type="ORF">BS47DRAFT_1363021</name>
</gene>
<feature type="transmembrane region" description="Helical" evidence="1">
    <location>
        <begin position="299"/>
        <end position="317"/>
    </location>
</feature>
<feature type="transmembrane region" description="Helical" evidence="1">
    <location>
        <begin position="235"/>
        <end position="258"/>
    </location>
</feature>
<dbReference type="AlphaFoldDB" id="A0A9P6DWC4"/>
<keyword evidence="1" id="KW-0812">Transmembrane</keyword>
<proteinExistence type="predicted"/>
<evidence type="ECO:0008006" key="4">
    <source>
        <dbReference type="Google" id="ProtNLM"/>
    </source>
</evidence>
<comment type="caution">
    <text evidence="2">The sequence shown here is derived from an EMBL/GenBank/DDBJ whole genome shotgun (WGS) entry which is preliminary data.</text>
</comment>
<dbReference type="Proteomes" id="UP000886523">
    <property type="component" value="Unassembled WGS sequence"/>
</dbReference>
<name>A0A9P6DWC4_9AGAM</name>
<feature type="transmembrane region" description="Helical" evidence="1">
    <location>
        <begin position="37"/>
        <end position="58"/>
    </location>
</feature>
<sequence>MDRKPFSLLPVVTAEVLLIIALTFPQVLFRRTLFFPVIAYFYLYNVVWCTTASDLILLDSFNSPKLRDSEVANKISPIDLPVWKRVTRSIELLWNPRGVGWNFRLPEAVMPAQAYASRGPFIRTRILRLIVLYLLFDAKEAVQHLTPEFQNVMAAEPGTPSLVEQDYGVRFMIVLGWVVAGFAVLDAQHVALSLVSVSLGMSEPKDWPNMMGDVRTLVVSGRRGGIRPASSLDKAIKFSVAFAISAIIHGVGGGYMVANNVMLSVPFFLSQPLGIALESLVTHLFGDLLSSKWTWLKRIVGYVWVAIWFTLTLAGNVDDLIRAGTGGAEILPFSVWRGIGIGKWSTSSRGGDSHGSIVMQLLSFAKS</sequence>
<evidence type="ECO:0000313" key="3">
    <source>
        <dbReference type="Proteomes" id="UP000886523"/>
    </source>
</evidence>
<organism evidence="2 3">
    <name type="scientific">Hydnum rufescens UP504</name>
    <dbReference type="NCBI Taxonomy" id="1448309"/>
    <lineage>
        <taxon>Eukaryota</taxon>
        <taxon>Fungi</taxon>
        <taxon>Dikarya</taxon>
        <taxon>Basidiomycota</taxon>
        <taxon>Agaricomycotina</taxon>
        <taxon>Agaricomycetes</taxon>
        <taxon>Cantharellales</taxon>
        <taxon>Hydnaceae</taxon>
        <taxon>Hydnum</taxon>
    </lineage>
</organism>
<reference evidence="2" key="1">
    <citation type="journal article" date="2020" name="Nat. Commun.">
        <title>Large-scale genome sequencing of mycorrhizal fungi provides insights into the early evolution of symbiotic traits.</title>
        <authorList>
            <person name="Miyauchi S."/>
            <person name="Kiss E."/>
            <person name="Kuo A."/>
            <person name="Drula E."/>
            <person name="Kohler A."/>
            <person name="Sanchez-Garcia M."/>
            <person name="Morin E."/>
            <person name="Andreopoulos B."/>
            <person name="Barry K.W."/>
            <person name="Bonito G."/>
            <person name="Buee M."/>
            <person name="Carver A."/>
            <person name="Chen C."/>
            <person name="Cichocki N."/>
            <person name="Clum A."/>
            <person name="Culley D."/>
            <person name="Crous P.W."/>
            <person name="Fauchery L."/>
            <person name="Girlanda M."/>
            <person name="Hayes R.D."/>
            <person name="Keri Z."/>
            <person name="LaButti K."/>
            <person name="Lipzen A."/>
            <person name="Lombard V."/>
            <person name="Magnuson J."/>
            <person name="Maillard F."/>
            <person name="Murat C."/>
            <person name="Nolan M."/>
            <person name="Ohm R.A."/>
            <person name="Pangilinan J."/>
            <person name="Pereira M.F."/>
            <person name="Perotto S."/>
            <person name="Peter M."/>
            <person name="Pfister S."/>
            <person name="Riley R."/>
            <person name="Sitrit Y."/>
            <person name="Stielow J.B."/>
            <person name="Szollosi G."/>
            <person name="Zifcakova L."/>
            <person name="Stursova M."/>
            <person name="Spatafora J.W."/>
            <person name="Tedersoo L."/>
            <person name="Vaario L.M."/>
            <person name="Yamada A."/>
            <person name="Yan M."/>
            <person name="Wang P."/>
            <person name="Xu J."/>
            <person name="Bruns T."/>
            <person name="Baldrian P."/>
            <person name="Vilgalys R."/>
            <person name="Dunand C."/>
            <person name="Henrissat B."/>
            <person name="Grigoriev I.V."/>
            <person name="Hibbett D."/>
            <person name="Nagy L.G."/>
            <person name="Martin F.M."/>
        </authorList>
    </citation>
    <scope>NUCLEOTIDE SEQUENCE</scope>
    <source>
        <strain evidence="2">UP504</strain>
    </source>
</reference>
<keyword evidence="1" id="KW-1133">Transmembrane helix</keyword>
<keyword evidence="3" id="KW-1185">Reference proteome</keyword>